<keyword evidence="3" id="KW-0808">Transferase</keyword>
<keyword evidence="6 7" id="KW-0961">Cell wall biogenesis/degradation</keyword>
<organism evidence="10 11">
    <name type="scientific">Halorhodospira halophila (strain DSM 244 / SL1)</name>
    <name type="common">Ectothiorhodospira halophila (strain DSM 244 / SL1)</name>
    <dbReference type="NCBI Taxonomy" id="349124"/>
    <lineage>
        <taxon>Bacteria</taxon>
        <taxon>Pseudomonadati</taxon>
        <taxon>Pseudomonadota</taxon>
        <taxon>Gammaproteobacteria</taxon>
        <taxon>Chromatiales</taxon>
        <taxon>Ectothiorhodospiraceae</taxon>
        <taxon>Halorhodospira</taxon>
    </lineage>
</organism>
<evidence type="ECO:0000256" key="3">
    <source>
        <dbReference type="ARBA" id="ARBA00022679"/>
    </source>
</evidence>
<evidence type="ECO:0000256" key="1">
    <source>
        <dbReference type="ARBA" id="ARBA00004752"/>
    </source>
</evidence>
<dbReference type="AlphaFoldDB" id="A1WT94"/>
<dbReference type="GO" id="GO:0071555">
    <property type="term" value="P:cell wall organization"/>
    <property type="evidence" value="ECO:0007669"/>
    <property type="project" value="UniProtKB-UniRule"/>
</dbReference>
<dbReference type="CDD" id="cd16913">
    <property type="entry name" value="YkuD_like"/>
    <property type="match status" value="1"/>
</dbReference>
<evidence type="ECO:0000256" key="2">
    <source>
        <dbReference type="ARBA" id="ARBA00005992"/>
    </source>
</evidence>
<dbReference type="GO" id="GO:0004180">
    <property type="term" value="F:carboxypeptidase activity"/>
    <property type="evidence" value="ECO:0007669"/>
    <property type="project" value="UniProtKB-ARBA"/>
</dbReference>
<comment type="pathway">
    <text evidence="1 7">Cell wall biogenesis; peptidoglycan biosynthesis.</text>
</comment>
<dbReference type="STRING" id="349124.Hhal_0112"/>
<dbReference type="PANTHER" id="PTHR36699">
    <property type="entry name" value="LD-TRANSPEPTIDASE"/>
    <property type="match status" value="1"/>
</dbReference>
<dbReference type="EMBL" id="CP000544">
    <property type="protein sequence ID" value="ABM60906.1"/>
    <property type="molecule type" value="Genomic_DNA"/>
</dbReference>
<dbReference type="Proteomes" id="UP000000647">
    <property type="component" value="Chromosome"/>
</dbReference>
<feature type="active site" description="Proton donor/acceptor" evidence="7">
    <location>
        <position position="152"/>
    </location>
</feature>
<sequence>MTRIAALLLCLAGLAPGLVAAQQAPPNDLPFEPEDEERWVLVDTEAYRMTVFEGERPFAHFENPAVGRYGTAETRRRGDRTTPLGKFRINRINEQSEYHLFLGLDYPSLENARKARDAGTINQEEYLEFLDDFARLGRPPQGTALGGHIGIHGVGDGDVQFHRNVNWTDGCVALEDDQIEALASLVGIGTRVYIR</sequence>
<evidence type="ECO:0000256" key="6">
    <source>
        <dbReference type="ARBA" id="ARBA00023316"/>
    </source>
</evidence>
<dbReference type="OrthoDB" id="9809748at2"/>
<comment type="similarity">
    <text evidence="2">Belongs to the YkuD family.</text>
</comment>
<reference evidence="10 11" key="2">
    <citation type="journal article" date="2013" name="Stand. Genomic Sci.">
        <title>Complete genome sequence of Halorhodospira halophila SL1.</title>
        <authorList>
            <person name="Challacombe J.F."/>
            <person name="Majid S."/>
            <person name="Deole R."/>
            <person name="Brettin T.S."/>
            <person name="Bruce D."/>
            <person name="Delano S.F."/>
            <person name="Detter J.C."/>
            <person name="Gleasner C.D."/>
            <person name="Han C.S."/>
            <person name="Misra M."/>
            <person name="Reitenga K.G."/>
            <person name="Mikhailova N."/>
            <person name="Woyke T."/>
            <person name="Pitluck S."/>
            <person name="Nolan M."/>
            <person name="Land M.L."/>
            <person name="Saunders E."/>
            <person name="Tapia R."/>
            <person name="Lapidus A."/>
            <person name="Ivanova N."/>
            <person name="Hoff W.D."/>
        </authorList>
    </citation>
    <scope>NUCLEOTIDE SEQUENCE [LARGE SCALE GENOMIC DNA]</scope>
    <source>
        <strain evidence="11">DSM 244 / SL1</strain>
    </source>
</reference>
<feature type="domain" description="L,D-TPase catalytic" evidence="9">
    <location>
        <begin position="38"/>
        <end position="195"/>
    </location>
</feature>
<dbReference type="SUPFAM" id="SSF141523">
    <property type="entry name" value="L,D-transpeptidase catalytic domain-like"/>
    <property type="match status" value="1"/>
</dbReference>
<dbReference type="InterPro" id="IPR005490">
    <property type="entry name" value="LD_TPept_cat_dom"/>
</dbReference>
<keyword evidence="11" id="KW-1185">Reference proteome</keyword>
<evidence type="ECO:0000259" key="9">
    <source>
        <dbReference type="PROSITE" id="PS52029"/>
    </source>
</evidence>
<accession>A1WT94</accession>
<dbReference type="KEGG" id="hha:Hhal_0112"/>
<feature type="active site" description="Nucleophile" evidence="7">
    <location>
        <position position="171"/>
    </location>
</feature>
<evidence type="ECO:0000256" key="4">
    <source>
        <dbReference type="ARBA" id="ARBA00022960"/>
    </source>
</evidence>
<dbReference type="UniPathway" id="UPA00219"/>
<dbReference type="RefSeq" id="WP_011812929.1">
    <property type="nucleotide sequence ID" value="NC_008789.1"/>
</dbReference>
<protein>
    <submittedName>
        <fullName evidence="10">ErfK/YbiS/YcfS/YnhG</fullName>
    </submittedName>
</protein>
<dbReference type="HOGENOM" id="CLU_102842_3_0_6"/>
<dbReference type="PROSITE" id="PS52029">
    <property type="entry name" value="LD_TPASE"/>
    <property type="match status" value="1"/>
</dbReference>
<evidence type="ECO:0000313" key="10">
    <source>
        <dbReference type="EMBL" id="ABM60906.1"/>
    </source>
</evidence>
<dbReference type="Gene3D" id="2.40.440.10">
    <property type="entry name" value="L,D-transpeptidase catalytic domain-like"/>
    <property type="match status" value="1"/>
</dbReference>
<feature type="chain" id="PRO_5002640841" evidence="8">
    <location>
        <begin position="21"/>
        <end position="195"/>
    </location>
</feature>
<keyword evidence="8" id="KW-0732">Signal</keyword>
<evidence type="ECO:0000256" key="8">
    <source>
        <dbReference type="SAM" id="SignalP"/>
    </source>
</evidence>
<feature type="signal peptide" evidence="8">
    <location>
        <begin position="1"/>
        <end position="20"/>
    </location>
</feature>
<evidence type="ECO:0000313" key="11">
    <source>
        <dbReference type="Proteomes" id="UP000000647"/>
    </source>
</evidence>
<dbReference type="PANTHER" id="PTHR36699:SF1">
    <property type="entry name" value="L,D-TRANSPEPTIDASE YAFK-RELATED"/>
    <property type="match status" value="1"/>
</dbReference>
<keyword evidence="4 7" id="KW-0133">Cell shape</keyword>
<dbReference type="eggNOG" id="COG1376">
    <property type="taxonomic scope" value="Bacteria"/>
</dbReference>
<dbReference type="GO" id="GO:0008360">
    <property type="term" value="P:regulation of cell shape"/>
    <property type="evidence" value="ECO:0007669"/>
    <property type="project" value="UniProtKB-UniRule"/>
</dbReference>
<evidence type="ECO:0000256" key="5">
    <source>
        <dbReference type="ARBA" id="ARBA00022984"/>
    </source>
</evidence>
<dbReference type="Pfam" id="PF03734">
    <property type="entry name" value="YkuD"/>
    <property type="match status" value="1"/>
</dbReference>
<dbReference type="GO" id="GO:0009252">
    <property type="term" value="P:peptidoglycan biosynthetic process"/>
    <property type="evidence" value="ECO:0007669"/>
    <property type="project" value="UniProtKB-UniPathway"/>
</dbReference>
<keyword evidence="5 7" id="KW-0573">Peptidoglycan synthesis</keyword>
<reference evidence="11" key="1">
    <citation type="submission" date="2006-12" db="EMBL/GenBank/DDBJ databases">
        <title>Complete sequence of Halorhodospira halophila SL1.</title>
        <authorList>
            <consortium name="US DOE Joint Genome Institute"/>
            <person name="Copeland A."/>
            <person name="Lucas S."/>
            <person name="Lapidus A."/>
            <person name="Barry K."/>
            <person name="Detter J.C."/>
            <person name="Glavina del Rio T."/>
            <person name="Hammon N."/>
            <person name="Israni S."/>
            <person name="Dalin E."/>
            <person name="Tice H."/>
            <person name="Pitluck S."/>
            <person name="Saunders E."/>
            <person name="Brettin T."/>
            <person name="Bruce D."/>
            <person name="Han C."/>
            <person name="Tapia R."/>
            <person name="Schmutz J."/>
            <person name="Larimer F."/>
            <person name="Land M."/>
            <person name="Hauser L."/>
            <person name="Kyrpides N."/>
            <person name="Mikhailova N."/>
            <person name="Hoff W."/>
            <person name="Richardson P."/>
        </authorList>
    </citation>
    <scope>NUCLEOTIDE SEQUENCE [LARGE SCALE GENOMIC DNA]</scope>
    <source>
        <strain evidence="11">DSM 244 / SL1</strain>
    </source>
</reference>
<gene>
    <name evidence="10" type="ordered locus">Hhal_0112</name>
</gene>
<dbReference type="InterPro" id="IPR038063">
    <property type="entry name" value="Transpep_catalytic_dom"/>
</dbReference>
<name>A1WT94_HALHL</name>
<proteinExistence type="inferred from homology"/>
<dbReference type="GO" id="GO:0016740">
    <property type="term" value="F:transferase activity"/>
    <property type="evidence" value="ECO:0007669"/>
    <property type="project" value="UniProtKB-KW"/>
</dbReference>
<evidence type="ECO:0000256" key="7">
    <source>
        <dbReference type="PROSITE-ProRule" id="PRU01373"/>
    </source>
</evidence>